<keyword evidence="8" id="KW-0276">Fatty acid metabolism</keyword>
<evidence type="ECO:0000256" key="7">
    <source>
        <dbReference type="ARBA" id="ARBA00022801"/>
    </source>
</evidence>
<dbReference type="PANTHER" id="PTHR12418">
    <property type="entry name" value="ACYL-COENZYME A THIOESTERASE THEM4"/>
    <property type="match status" value="1"/>
</dbReference>
<evidence type="ECO:0000256" key="11">
    <source>
        <dbReference type="ARBA" id="ARBA00023136"/>
    </source>
</evidence>
<gene>
    <name evidence="25" type="ORF">DDF84_025175</name>
</gene>
<dbReference type="SUPFAM" id="SSF54637">
    <property type="entry name" value="Thioesterase/thiol ester dehydrase-isomerase"/>
    <property type="match status" value="1"/>
</dbReference>
<evidence type="ECO:0000256" key="6">
    <source>
        <dbReference type="ARBA" id="ARBA00022703"/>
    </source>
</evidence>
<accession>A0A482J0A3</accession>
<dbReference type="GO" id="GO:0016020">
    <property type="term" value="C:membrane"/>
    <property type="evidence" value="ECO:0007669"/>
    <property type="project" value="UniProtKB-SubCell"/>
</dbReference>
<reference evidence="25 26" key="1">
    <citation type="submission" date="2019-03" db="EMBL/GenBank/DDBJ databases">
        <title>Comparative insights into the high quality Complete genome sequence of highly metal resistant Cupriavidus metallidurans strain BS1 isolated from a gold-copper mine.</title>
        <authorList>
            <person name="Mazhar H.S."/>
            <person name="Rensing C."/>
        </authorList>
    </citation>
    <scope>NUCLEOTIDE SEQUENCE [LARGE SCALE GENOMIC DNA]</scope>
    <source>
        <strain evidence="25 26">BS1</strain>
    </source>
</reference>
<dbReference type="Proteomes" id="UP000253772">
    <property type="component" value="Chromosome c2"/>
</dbReference>
<dbReference type="InterPro" id="IPR052365">
    <property type="entry name" value="THEM4/THEM5_acyl-CoA_thioest"/>
</dbReference>
<evidence type="ECO:0000256" key="20">
    <source>
        <dbReference type="ARBA" id="ARBA00047734"/>
    </source>
</evidence>
<evidence type="ECO:0000256" key="23">
    <source>
        <dbReference type="ARBA" id="ARBA00048180"/>
    </source>
</evidence>
<sequence>MSAPMLVLLPATSDTPHGFRRVRSSPGFMTTCGDFYVHESEPILATRITTAHLNAQDIVHGGFLATLADSAYGVILRRTNPDLIPRTAQLSVSYLGAVREGEFVEARVTLHKIGKRLMNGSCDVYVGDRMVLQTTAVFSVVAA</sequence>
<comment type="catalytic activity">
    <reaction evidence="22">
        <text>dodecanoyl-CoA + H2O = dodecanoate + CoA + H(+)</text>
        <dbReference type="Rhea" id="RHEA:30135"/>
        <dbReference type="ChEBI" id="CHEBI:15377"/>
        <dbReference type="ChEBI" id="CHEBI:15378"/>
        <dbReference type="ChEBI" id="CHEBI:18262"/>
        <dbReference type="ChEBI" id="CHEBI:57287"/>
        <dbReference type="ChEBI" id="CHEBI:57375"/>
    </reaction>
    <physiologicalReaction direction="left-to-right" evidence="22">
        <dbReference type="Rhea" id="RHEA:30136"/>
    </physiologicalReaction>
</comment>
<evidence type="ECO:0000256" key="22">
    <source>
        <dbReference type="ARBA" id="ARBA00048074"/>
    </source>
</evidence>
<evidence type="ECO:0000256" key="13">
    <source>
        <dbReference type="ARBA" id="ARBA00035852"/>
    </source>
</evidence>
<evidence type="ECO:0000256" key="17">
    <source>
        <dbReference type="ARBA" id="ARBA00040123"/>
    </source>
</evidence>
<dbReference type="GO" id="GO:0016790">
    <property type="term" value="F:thiolester hydrolase activity"/>
    <property type="evidence" value="ECO:0007669"/>
    <property type="project" value="UniProtKB-ARBA"/>
</dbReference>
<evidence type="ECO:0000256" key="4">
    <source>
        <dbReference type="ARBA" id="ARBA00022475"/>
    </source>
</evidence>
<keyword evidence="5" id="KW-0963">Cytoplasm</keyword>
<evidence type="ECO:0000256" key="16">
    <source>
        <dbReference type="ARBA" id="ARBA00038848"/>
    </source>
</evidence>
<keyword evidence="10" id="KW-0443">Lipid metabolism</keyword>
<evidence type="ECO:0000313" key="26">
    <source>
        <dbReference type="Proteomes" id="UP000253772"/>
    </source>
</evidence>
<protein>
    <recommendedName>
        <fullName evidence="17">Acyl-coenzyme A thioesterase THEM4</fullName>
        <ecNumber evidence="16">3.1.2.2</ecNumber>
    </recommendedName>
    <alternativeName>
        <fullName evidence="18">Thioesterase superfamily member 4</fullName>
    </alternativeName>
</protein>
<comment type="subcellular location">
    <subcellularLocation>
        <location evidence="3">Cell projection</location>
        <location evidence="3">Ruffle membrane</location>
    </subcellularLocation>
    <subcellularLocation>
        <location evidence="2">Cytoplasm</location>
    </subcellularLocation>
    <subcellularLocation>
        <location evidence="1">Membrane</location>
        <topology evidence="1">Peripheral membrane protein</topology>
    </subcellularLocation>
</comment>
<evidence type="ECO:0000259" key="24">
    <source>
        <dbReference type="Pfam" id="PF03061"/>
    </source>
</evidence>
<dbReference type="GO" id="GO:0005737">
    <property type="term" value="C:cytoplasm"/>
    <property type="evidence" value="ECO:0007669"/>
    <property type="project" value="UniProtKB-SubCell"/>
</dbReference>
<evidence type="ECO:0000256" key="15">
    <source>
        <dbReference type="ARBA" id="ARBA00038456"/>
    </source>
</evidence>
<evidence type="ECO:0000256" key="19">
    <source>
        <dbReference type="ARBA" id="ARBA00047588"/>
    </source>
</evidence>
<evidence type="ECO:0000256" key="18">
    <source>
        <dbReference type="ARBA" id="ARBA00043210"/>
    </source>
</evidence>
<dbReference type="Gene3D" id="3.10.129.10">
    <property type="entry name" value="Hotdog Thioesterase"/>
    <property type="match status" value="1"/>
</dbReference>
<dbReference type="RefSeq" id="WP_017514703.1">
    <property type="nucleotide sequence ID" value="NZ_CP037901.1"/>
</dbReference>
<keyword evidence="12" id="KW-0966">Cell projection</keyword>
<evidence type="ECO:0000256" key="1">
    <source>
        <dbReference type="ARBA" id="ARBA00004170"/>
    </source>
</evidence>
<evidence type="ECO:0000256" key="8">
    <source>
        <dbReference type="ARBA" id="ARBA00022832"/>
    </source>
</evidence>
<name>A0A482J0A3_9BURK</name>
<evidence type="ECO:0000256" key="5">
    <source>
        <dbReference type="ARBA" id="ARBA00022490"/>
    </source>
</evidence>
<dbReference type="AlphaFoldDB" id="A0A482J0A3"/>
<dbReference type="GO" id="GO:0006631">
    <property type="term" value="P:fatty acid metabolic process"/>
    <property type="evidence" value="ECO:0007669"/>
    <property type="project" value="UniProtKB-KW"/>
</dbReference>
<dbReference type="OrthoDB" id="7060041at2"/>
<evidence type="ECO:0000256" key="2">
    <source>
        <dbReference type="ARBA" id="ARBA00004496"/>
    </source>
</evidence>
<comment type="similarity">
    <text evidence="15">Belongs to the THEM4/THEM5 thioesterase family.</text>
</comment>
<comment type="catalytic activity">
    <reaction evidence="21">
        <text>decanoyl-CoA + H2O = decanoate + CoA + H(+)</text>
        <dbReference type="Rhea" id="RHEA:40059"/>
        <dbReference type="ChEBI" id="CHEBI:15377"/>
        <dbReference type="ChEBI" id="CHEBI:15378"/>
        <dbReference type="ChEBI" id="CHEBI:27689"/>
        <dbReference type="ChEBI" id="CHEBI:57287"/>
        <dbReference type="ChEBI" id="CHEBI:61430"/>
    </reaction>
    <physiologicalReaction direction="left-to-right" evidence="21">
        <dbReference type="Rhea" id="RHEA:40060"/>
    </physiologicalReaction>
</comment>
<evidence type="ECO:0000256" key="9">
    <source>
        <dbReference type="ARBA" id="ARBA00022946"/>
    </source>
</evidence>
<dbReference type="EC" id="3.1.2.2" evidence="16"/>
<evidence type="ECO:0000313" key="25">
    <source>
        <dbReference type="EMBL" id="QBP12949.1"/>
    </source>
</evidence>
<dbReference type="Pfam" id="PF03061">
    <property type="entry name" value="4HBT"/>
    <property type="match status" value="1"/>
</dbReference>
<comment type="catalytic activity">
    <reaction evidence="23">
        <text>tetradecanoyl-CoA + H2O = tetradecanoate + CoA + H(+)</text>
        <dbReference type="Rhea" id="RHEA:40119"/>
        <dbReference type="ChEBI" id="CHEBI:15377"/>
        <dbReference type="ChEBI" id="CHEBI:15378"/>
        <dbReference type="ChEBI" id="CHEBI:30807"/>
        <dbReference type="ChEBI" id="CHEBI:57287"/>
        <dbReference type="ChEBI" id="CHEBI:57385"/>
    </reaction>
    <physiologicalReaction direction="left-to-right" evidence="23">
        <dbReference type="Rhea" id="RHEA:40120"/>
    </physiologicalReaction>
</comment>
<keyword evidence="4" id="KW-1003">Cell membrane</keyword>
<evidence type="ECO:0000256" key="10">
    <source>
        <dbReference type="ARBA" id="ARBA00023098"/>
    </source>
</evidence>
<comment type="catalytic activity">
    <reaction evidence="19">
        <text>octanoyl-CoA + H2O = octanoate + CoA + H(+)</text>
        <dbReference type="Rhea" id="RHEA:30143"/>
        <dbReference type="ChEBI" id="CHEBI:15377"/>
        <dbReference type="ChEBI" id="CHEBI:15378"/>
        <dbReference type="ChEBI" id="CHEBI:25646"/>
        <dbReference type="ChEBI" id="CHEBI:57287"/>
        <dbReference type="ChEBI" id="CHEBI:57386"/>
    </reaction>
    <physiologicalReaction direction="left-to-right" evidence="19">
        <dbReference type="Rhea" id="RHEA:30144"/>
    </physiologicalReaction>
</comment>
<keyword evidence="7" id="KW-0378">Hydrolase</keyword>
<dbReference type="PANTHER" id="PTHR12418:SF19">
    <property type="entry name" value="ACYL-COENZYME A THIOESTERASE THEM4"/>
    <property type="match status" value="1"/>
</dbReference>
<keyword evidence="6" id="KW-0053">Apoptosis</keyword>
<evidence type="ECO:0000256" key="12">
    <source>
        <dbReference type="ARBA" id="ARBA00023273"/>
    </source>
</evidence>
<dbReference type="InterPro" id="IPR029069">
    <property type="entry name" value="HotDog_dom_sf"/>
</dbReference>
<feature type="domain" description="Thioesterase" evidence="24">
    <location>
        <begin position="58"/>
        <end position="131"/>
    </location>
</feature>
<comment type="catalytic activity">
    <reaction evidence="13">
        <text>(5Z,8Z,11Z,14Z)-eicosatetraenoyl-CoA + H2O = (5Z,8Z,11Z,14Z)-eicosatetraenoate + CoA + H(+)</text>
        <dbReference type="Rhea" id="RHEA:40151"/>
        <dbReference type="ChEBI" id="CHEBI:15377"/>
        <dbReference type="ChEBI" id="CHEBI:15378"/>
        <dbReference type="ChEBI" id="CHEBI:32395"/>
        <dbReference type="ChEBI" id="CHEBI:57287"/>
        <dbReference type="ChEBI" id="CHEBI:57368"/>
    </reaction>
    <physiologicalReaction direction="left-to-right" evidence="13">
        <dbReference type="Rhea" id="RHEA:40152"/>
    </physiologicalReaction>
</comment>
<dbReference type="CDD" id="cd03443">
    <property type="entry name" value="PaaI_thioesterase"/>
    <property type="match status" value="1"/>
</dbReference>
<organism evidence="25 26">
    <name type="scientific">Cupriavidus metallidurans</name>
    <dbReference type="NCBI Taxonomy" id="119219"/>
    <lineage>
        <taxon>Bacteria</taxon>
        <taxon>Pseudomonadati</taxon>
        <taxon>Pseudomonadota</taxon>
        <taxon>Betaproteobacteria</taxon>
        <taxon>Burkholderiales</taxon>
        <taxon>Burkholderiaceae</taxon>
        <taxon>Cupriavidus</taxon>
    </lineage>
</organism>
<comment type="catalytic activity">
    <reaction evidence="20">
        <text>hexadecanoyl-CoA + H2O = hexadecanoate + CoA + H(+)</text>
        <dbReference type="Rhea" id="RHEA:16645"/>
        <dbReference type="ChEBI" id="CHEBI:7896"/>
        <dbReference type="ChEBI" id="CHEBI:15377"/>
        <dbReference type="ChEBI" id="CHEBI:15378"/>
        <dbReference type="ChEBI" id="CHEBI:57287"/>
        <dbReference type="ChEBI" id="CHEBI:57379"/>
        <dbReference type="EC" id="3.1.2.2"/>
    </reaction>
    <physiologicalReaction direction="left-to-right" evidence="20">
        <dbReference type="Rhea" id="RHEA:16646"/>
    </physiologicalReaction>
</comment>
<proteinExistence type="inferred from homology"/>
<comment type="catalytic activity">
    <reaction evidence="14">
        <text>(9Z)-octadecenoyl-CoA + H2O = (9Z)-octadecenoate + CoA + H(+)</text>
        <dbReference type="Rhea" id="RHEA:40139"/>
        <dbReference type="ChEBI" id="CHEBI:15377"/>
        <dbReference type="ChEBI" id="CHEBI:15378"/>
        <dbReference type="ChEBI" id="CHEBI:30823"/>
        <dbReference type="ChEBI" id="CHEBI:57287"/>
        <dbReference type="ChEBI" id="CHEBI:57387"/>
    </reaction>
    <physiologicalReaction direction="left-to-right" evidence="14">
        <dbReference type="Rhea" id="RHEA:40140"/>
    </physiologicalReaction>
</comment>
<keyword evidence="11" id="KW-0472">Membrane</keyword>
<evidence type="ECO:0000256" key="3">
    <source>
        <dbReference type="ARBA" id="ARBA00004632"/>
    </source>
</evidence>
<keyword evidence="9" id="KW-0809">Transit peptide</keyword>
<evidence type="ECO:0000256" key="14">
    <source>
        <dbReference type="ARBA" id="ARBA00037002"/>
    </source>
</evidence>
<evidence type="ECO:0000256" key="21">
    <source>
        <dbReference type="ARBA" id="ARBA00047969"/>
    </source>
</evidence>
<dbReference type="EMBL" id="CP037901">
    <property type="protein sequence ID" value="QBP12949.1"/>
    <property type="molecule type" value="Genomic_DNA"/>
</dbReference>
<dbReference type="InterPro" id="IPR006683">
    <property type="entry name" value="Thioestr_dom"/>
</dbReference>